<reference evidence="2 3" key="1">
    <citation type="journal article" date="2019" name="Sci. Rep.">
        <title>Orb-weaving spider Araneus ventricosus genome elucidates the spidroin gene catalogue.</title>
        <authorList>
            <person name="Kono N."/>
            <person name="Nakamura H."/>
            <person name="Ohtoshi R."/>
            <person name="Moran D.A.P."/>
            <person name="Shinohara A."/>
            <person name="Yoshida Y."/>
            <person name="Fujiwara M."/>
            <person name="Mori M."/>
            <person name="Tomita M."/>
            <person name="Arakawa K."/>
        </authorList>
    </citation>
    <scope>NUCLEOTIDE SEQUENCE [LARGE SCALE GENOMIC DNA]</scope>
</reference>
<dbReference type="Proteomes" id="UP000499080">
    <property type="component" value="Unassembled WGS sequence"/>
</dbReference>
<dbReference type="InterPro" id="IPR049012">
    <property type="entry name" value="Mutator_transp_dom"/>
</dbReference>
<dbReference type="OrthoDB" id="10596538at2759"/>
<organism evidence="2 3">
    <name type="scientific">Araneus ventricosus</name>
    <name type="common">Orbweaver spider</name>
    <name type="synonym">Epeira ventricosa</name>
    <dbReference type="NCBI Taxonomy" id="182803"/>
    <lineage>
        <taxon>Eukaryota</taxon>
        <taxon>Metazoa</taxon>
        <taxon>Ecdysozoa</taxon>
        <taxon>Arthropoda</taxon>
        <taxon>Chelicerata</taxon>
        <taxon>Arachnida</taxon>
        <taxon>Araneae</taxon>
        <taxon>Araneomorphae</taxon>
        <taxon>Entelegynae</taxon>
        <taxon>Araneoidea</taxon>
        <taxon>Araneidae</taxon>
        <taxon>Araneus</taxon>
    </lineage>
</organism>
<feature type="domain" description="Mutator-like transposase" evidence="1">
    <location>
        <begin position="3"/>
        <end position="69"/>
    </location>
</feature>
<dbReference type="AlphaFoldDB" id="A0A4Y2RV92"/>
<accession>A0A4Y2RV92</accession>
<evidence type="ECO:0000259" key="1">
    <source>
        <dbReference type="Pfam" id="PF20700"/>
    </source>
</evidence>
<name>A0A4Y2RV92_ARAVE</name>
<sequence>MNAAVILQKRSMKEAKMRCMTLLSDGDGKTHQYLNEIKVHGKNFTIMKEECMNHVVKIVGTGLRNVVQDWKKKSVTLGRSRRPLGGFAASTHFAQHCPCRLALSHFFFSFKYCMKISGIDHKTIVDFIFFVDNRFP</sequence>
<evidence type="ECO:0000313" key="2">
    <source>
        <dbReference type="EMBL" id="GBN79708.1"/>
    </source>
</evidence>
<protein>
    <recommendedName>
        <fullName evidence="1">Mutator-like transposase domain-containing protein</fullName>
    </recommendedName>
</protein>
<gene>
    <name evidence="2" type="ORF">AVEN_11885_1</name>
</gene>
<proteinExistence type="predicted"/>
<dbReference type="EMBL" id="BGPR01018633">
    <property type="protein sequence ID" value="GBN79708.1"/>
    <property type="molecule type" value="Genomic_DNA"/>
</dbReference>
<dbReference type="Pfam" id="PF20700">
    <property type="entry name" value="Mutator"/>
    <property type="match status" value="1"/>
</dbReference>
<comment type="caution">
    <text evidence="2">The sequence shown here is derived from an EMBL/GenBank/DDBJ whole genome shotgun (WGS) entry which is preliminary data.</text>
</comment>
<evidence type="ECO:0000313" key="3">
    <source>
        <dbReference type="Proteomes" id="UP000499080"/>
    </source>
</evidence>
<keyword evidence="3" id="KW-1185">Reference proteome</keyword>